<keyword evidence="2" id="KW-1185">Reference proteome</keyword>
<evidence type="ECO:0000313" key="2">
    <source>
        <dbReference type="Proteomes" id="UP000008782"/>
    </source>
</evidence>
<accession>E3R088</accession>
<reference evidence="2" key="1">
    <citation type="journal article" date="2012" name="Nat. Genet.">
        <title>Lifestyle transitions in plant pathogenic Colletotrichum fungi deciphered by genome and transcriptome analyses.</title>
        <authorList>
            <person name="O'Connell R.J."/>
            <person name="Thon M.R."/>
            <person name="Hacquard S."/>
            <person name="Amyotte S.G."/>
            <person name="Kleemann J."/>
            <person name="Torres M.F."/>
            <person name="Damm U."/>
            <person name="Buiate E.A."/>
            <person name="Epstein L."/>
            <person name="Alkan N."/>
            <person name="Altmueller J."/>
            <person name="Alvarado-Balderrama L."/>
            <person name="Bauser C.A."/>
            <person name="Becker C."/>
            <person name="Birren B.W."/>
            <person name="Chen Z."/>
            <person name="Choi J."/>
            <person name="Crouch J.A."/>
            <person name="Duvick J.P."/>
            <person name="Farman M.A."/>
            <person name="Gan P."/>
            <person name="Heiman D."/>
            <person name="Henrissat B."/>
            <person name="Howard R.J."/>
            <person name="Kabbage M."/>
            <person name="Koch C."/>
            <person name="Kracher B."/>
            <person name="Kubo Y."/>
            <person name="Law A.D."/>
            <person name="Lebrun M.-H."/>
            <person name="Lee Y.-H."/>
            <person name="Miyara I."/>
            <person name="Moore N."/>
            <person name="Neumann U."/>
            <person name="Nordstroem K."/>
            <person name="Panaccione D.G."/>
            <person name="Panstruga R."/>
            <person name="Place M."/>
            <person name="Proctor R.H."/>
            <person name="Prusky D."/>
            <person name="Rech G."/>
            <person name="Reinhardt R."/>
            <person name="Rollins J.A."/>
            <person name="Rounsley S."/>
            <person name="Schardl C.L."/>
            <person name="Schwartz D.C."/>
            <person name="Shenoy N."/>
            <person name="Shirasu K."/>
            <person name="Sikhakolli U.R."/>
            <person name="Stueber K."/>
            <person name="Sukno S.A."/>
            <person name="Sweigard J.A."/>
            <person name="Takano Y."/>
            <person name="Takahara H."/>
            <person name="Trail F."/>
            <person name="van der Does H.C."/>
            <person name="Voll L.M."/>
            <person name="Will I."/>
            <person name="Young S."/>
            <person name="Zeng Q."/>
            <person name="Zhang J."/>
            <person name="Zhou S."/>
            <person name="Dickman M.B."/>
            <person name="Schulze-Lefert P."/>
            <person name="Ver Loren van Themaat E."/>
            <person name="Ma L.-J."/>
            <person name="Vaillancourt L.J."/>
        </authorList>
    </citation>
    <scope>NUCLEOTIDE SEQUENCE [LARGE SCALE GENOMIC DNA]</scope>
    <source>
        <strain evidence="2">M1.001 / M2 / FGSC 10212</strain>
    </source>
</reference>
<dbReference type="OrthoDB" id="4838747at2759"/>
<protein>
    <submittedName>
        <fullName evidence="1">Uncharacterized protein</fullName>
    </submittedName>
</protein>
<sequence>MALVSGHHVTTSTDFPVPTFATPLHAAALIGQDHMIRWILERCPTLPVDSEYGLYTLHYATFVLMPDMATDGRSLVFDADLGEGDVGVLVDRTKEATRLVSSLMGIGAIIDTLNEREAAKRLRQERNRLAAENPAANSA</sequence>
<dbReference type="HOGENOM" id="CLU_1844934_0_0_1"/>
<dbReference type="SUPFAM" id="SSF48403">
    <property type="entry name" value="Ankyrin repeat"/>
    <property type="match status" value="1"/>
</dbReference>
<gene>
    <name evidence="1" type="ORF">GLRG_11685</name>
</gene>
<name>E3R088_COLGM</name>
<evidence type="ECO:0000313" key="1">
    <source>
        <dbReference type="EMBL" id="EFQ36526.1"/>
    </source>
</evidence>
<dbReference type="EMBL" id="GG697435">
    <property type="protein sequence ID" value="EFQ36526.1"/>
    <property type="molecule type" value="Genomic_DNA"/>
</dbReference>
<dbReference type="AlphaFoldDB" id="E3R088"/>
<dbReference type="GeneID" id="24417049"/>
<dbReference type="InterPro" id="IPR036770">
    <property type="entry name" value="Ankyrin_rpt-contain_sf"/>
</dbReference>
<proteinExistence type="predicted"/>
<dbReference type="Proteomes" id="UP000008782">
    <property type="component" value="Unassembled WGS sequence"/>
</dbReference>
<dbReference type="RefSeq" id="XP_008100546.1">
    <property type="nucleotide sequence ID" value="XM_008102355.1"/>
</dbReference>
<organism evidence="2">
    <name type="scientific">Colletotrichum graminicola (strain M1.001 / M2 / FGSC 10212)</name>
    <name type="common">Maize anthracnose fungus</name>
    <name type="synonym">Glomerella graminicola</name>
    <dbReference type="NCBI Taxonomy" id="645133"/>
    <lineage>
        <taxon>Eukaryota</taxon>
        <taxon>Fungi</taxon>
        <taxon>Dikarya</taxon>
        <taxon>Ascomycota</taxon>
        <taxon>Pezizomycotina</taxon>
        <taxon>Sordariomycetes</taxon>
        <taxon>Hypocreomycetidae</taxon>
        <taxon>Glomerellales</taxon>
        <taxon>Glomerellaceae</taxon>
        <taxon>Colletotrichum</taxon>
        <taxon>Colletotrichum graminicola species complex</taxon>
    </lineage>
</organism>
<dbReference type="VEuPathDB" id="FungiDB:GLRG_11685"/>